<dbReference type="AlphaFoldDB" id="A0A3B6TJY3"/>
<dbReference type="CDD" id="cd22160">
    <property type="entry name" value="F-box_AtFBL13-like"/>
    <property type="match status" value="1"/>
</dbReference>
<dbReference type="InterPro" id="IPR053197">
    <property type="entry name" value="F-box_SCFL_complex_component"/>
</dbReference>
<dbReference type="STRING" id="4565.A0A3B6TJY3"/>
<dbReference type="OrthoDB" id="612216at2759"/>
<feature type="compositionally biased region" description="Acidic residues" evidence="1">
    <location>
        <begin position="435"/>
        <end position="448"/>
    </location>
</feature>
<dbReference type="KEGG" id="taes:123169181"/>
<feature type="region of interest" description="Disordered" evidence="1">
    <location>
        <begin position="128"/>
        <end position="171"/>
    </location>
</feature>
<feature type="region of interest" description="Disordered" evidence="1">
    <location>
        <begin position="1"/>
        <end position="86"/>
    </location>
</feature>
<dbReference type="Gramene" id="TraesCS7D02G079300.1">
    <property type="protein sequence ID" value="TraesCS7D02G079300.1"/>
    <property type="gene ID" value="TraesCS7D02G079300"/>
</dbReference>
<dbReference type="InterPro" id="IPR036047">
    <property type="entry name" value="F-box-like_dom_sf"/>
</dbReference>
<dbReference type="PANTHER" id="PTHR34223">
    <property type="entry name" value="OS11G0201299 PROTEIN"/>
    <property type="match status" value="1"/>
</dbReference>
<dbReference type="Pfam" id="PF00646">
    <property type="entry name" value="F-box"/>
    <property type="match status" value="1"/>
</dbReference>
<dbReference type="OMA" id="NVIPWKA"/>
<dbReference type="SMART" id="SM00256">
    <property type="entry name" value="FBOX"/>
    <property type="match status" value="1"/>
</dbReference>
<dbReference type="Gramene" id="TraesLAC7D03G04244460.1">
    <property type="protein sequence ID" value="TraesLAC7D03G04244460.1"/>
    <property type="gene ID" value="TraesLAC7D03G04244460"/>
</dbReference>
<dbReference type="InterPro" id="IPR001810">
    <property type="entry name" value="F-box_dom"/>
</dbReference>
<evidence type="ECO:0000256" key="1">
    <source>
        <dbReference type="SAM" id="MobiDB-lite"/>
    </source>
</evidence>
<gene>
    <name evidence="3" type="primary">LOC123169181</name>
</gene>
<sequence>MPPKASKRWVPVNRPAVESPAAGNPSNGVPPKVSKRWVPVNRPAVASPAAGNPSDGMPPKVVLVNRPTGRGTGTSHGAGKPSNVIPWKASKRWVPVNRPAVPSHGAGKPSNVIPWKASKRWVPVNRPAVPSPVAGNPSDGMPPKVVPVNRPIGTGKSRRAGKPSNEIPRKLSKQWVPVNRPPTAETSRGAGEPADRLSDLPDALLHHIMSFLKAWEMVRTCRLSRRWRNLWVSAPCIDVRVGLHDNPPEEFARFVNRLLRSRDALTPLDTLRVRSVGEDDFYETYNDGNVKSWIRTAIKRKACAIQLNGHLHKYIALDRIDFASCHLKILKLSYVELDDKVVKQLSSQCPLEELELKSCVVGAHEILSFTLKSLTMVKCKLTMNLSVDAPNLMFFRCIKPEKWVPVFKNSVSLIRGSIMLDDSLLSREFQKYHEDEDEFPQTSDEDDDMNNKNGQYNGKSAAAAESGAEGFLDSILFGSFSDYRDGYSDDFYDGYSDDIKDDYDYGSDINSDDDTYEYSEIANGSEDKYFGNDFEFSKGGKMSGCSGNYGFNDYKTLGGQHILWSLLNARSIELLGHSGEVVLRRESLSCPTFNNLKTLSLGEWCISRGANFDILVRLLHHTPYLENLFLQLEMNFDIQNALGRCKPNGGSFSCKHLSMVKIKCTKDDPRVHMLAQLFKANDIPLEKICVHRSGSFNLRMLKLNREINIAEMRACR</sequence>
<reference evidence="3" key="1">
    <citation type="submission" date="2018-08" db="EMBL/GenBank/DDBJ databases">
        <authorList>
            <person name="Rossello M."/>
        </authorList>
    </citation>
    <scope>NUCLEOTIDE SEQUENCE [LARGE SCALE GENOMIC DNA]</scope>
    <source>
        <strain evidence="3">cv. Chinese Spring</strain>
    </source>
</reference>
<evidence type="ECO:0000259" key="2">
    <source>
        <dbReference type="PROSITE" id="PS50181"/>
    </source>
</evidence>
<dbReference type="GeneID" id="123169181"/>
<keyword evidence="4" id="KW-1185">Reference proteome</keyword>
<dbReference type="InterPro" id="IPR053781">
    <property type="entry name" value="F-box_AtFBL13-like"/>
</dbReference>
<dbReference type="Gramene" id="TraesCS7D03G0181100.1">
    <property type="protein sequence ID" value="TraesCS7D03G0181100.1.CDS"/>
    <property type="gene ID" value="TraesCS7D03G0181100"/>
</dbReference>
<evidence type="ECO:0000313" key="4">
    <source>
        <dbReference type="Proteomes" id="UP000019116"/>
    </source>
</evidence>
<dbReference type="PaxDb" id="4565-Traes_7DS_00BD65F76.1"/>
<dbReference type="Proteomes" id="UP000019116">
    <property type="component" value="Chromosome 7D"/>
</dbReference>
<dbReference type="Gene3D" id="1.20.1280.50">
    <property type="match status" value="1"/>
</dbReference>
<dbReference type="SUPFAM" id="SSF81383">
    <property type="entry name" value="F-box domain"/>
    <property type="match status" value="1"/>
</dbReference>
<name>A0A3B6TJY3_WHEAT</name>
<evidence type="ECO:0000313" key="3">
    <source>
        <dbReference type="EnsemblPlants" id="TraesCS7D02G079300.1"/>
    </source>
</evidence>
<dbReference type="PANTHER" id="PTHR34223:SF60">
    <property type="entry name" value="CYTOCHROME C OXIDASE SUBUNIT 5B MITOCHONDRIAL"/>
    <property type="match status" value="1"/>
</dbReference>
<feature type="region of interest" description="Disordered" evidence="1">
    <location>
        <begin position="435"/>
        <end position="458"/>
    </location>
</feature>
<feature type="domain" description="F-box" evidence="2">
    <location>
        <begin position="194"/>
        <end position="230"/>
    </location>
</feature>
<dbReference type="RefSeq" id="XP_044442964.1">
    <property type="nucleotide sequence ID" value="XM_044587029.1"/>
</dbReference>
<dbReference type="Gramene" id="TraesNOR7D03G04346150.2">
    <property type="protein sequence ID" value="TraesNOR7D03G04346150.2"/>
    <property type="gene ID" value="TraesNOR7D03G04346150"/>
</dbReference>
<organism evidence="3">
    <name type="scientific">Triticum aestivum</name>
    <name type="common">Wheat</name>
    <dbReference type="NCBI Taxonomy" id="4565"/>
    <lineage>
        <taxon>Eukaryota</taxon>
        <taxon>Viridiplantae</taxon>
        <taxon>Streptophyta</taxon>
        <taxon>Embryophyta</taxon>
        <taxon>Tracheophyta</taxon>
        <taxon>Spermatophyta</taxon>
        <taxon>Magnoliopsida</taxon>
        <taxon>Liliopsida</taxon>
        <taxon>Poales</taxon>
        <taxon>Poaceae</taxon>
        <taxon>BOP clade</taxon>
        <taxon>Pooideae</taxon>
        <taxon>Triticodae</taxon>
        <taxon>Triticeae</taxon>
        <taxon>Triticinae</taxon>
        <taxon>Triticum</taxon>
    </lineage>
</organism>
<dbReference type="EnsemblPlants" id="TraesCS7D02G079300.1">
    <property type="protein sequence ID" value="TraesCS7D02G079300.1"/>
    <property type="gene ID" value="TraesCS7D02G079300"/>
</dbReference>
<reference evidence="3" key="2">
    <citation type="submission" date="2018-10" db="UniProtKB">
        <authorList>
            <consortium name="EnsemblPlants"/>
        </authorList>
    </citation>
    <scope>IDENTIFICATION</scope>
</reference>
<protein>
    <recommendedName>
        <fullName evidence="2">F-box domain-containing protein</fullName>
    </recommendedName>
</protein>
<proteinExistence type="predicted"/>
<dbReference type="Gramene" id="TraesNOR7D03G04346150.1">
    <property type="protein sequence ID" value="TraesNOR7D03G04346150.1"/>
    <property type="gene ID" value="TraesNOR7D03G04346150"/>
</dbReference>
<accession>A0A3B6TJY3</accession>
<dbReference type="PROSITE" id="PS50181">
    <property type="entry name" value="FBOX"/>
    <property type="match status" value="1"/>
</dbReference>